<dbReference type="Proteomes" id="UP000242715">
    <property type="component" value="Unassembled WGS sequence"/>
</dbReference>
<dbReference type="OrthoDB" id="1435350at2759"/>
<proteinExistence type="predicted"/>
<gene>
    <name evidence="6" type="ORF">TSUD_318820</name>
</gene>
<feature type="domain" description="BED-type" evidence="5">
    <location>
        <begin position="33"/>
        <end position="89"/>
    </location>
</feature>
<keyword evidence="7" id="KW-1185">Reference proteome</keyword>
<organism evidence="6 7">
    <name type="scientific">Trifolium subterraneum</name>
    <name type="common">Subterranean clover</name>
    <dbReference type="NCBI Taxonomy" id="3900"/>
    <lineage>
        <taxon>Eukaryota</taxon>
        <taxon>Viridiplantae</taxon>
        <taxon>Streptophyta</taxon>
        <taxon>Embryophyta</taxon>
        <taxon>Tracheophyta</taxon>
        <taxon>Spermatophyta</taxon>
        <taxon>Magnoliopsida</taxon>
        <taxon>eudicotyledons</taxon>
        <taxon>Gunneridae</taxon>
        <taxon>Pentapetalae</taxon>
        <taxon>rosids</taxon>
        <taxon>fabids</taxon>
        <taxon>Fabales</taxon>
        <taxon>Fabaceae</taxon>
        <taxon>Papilionoideae</taxon>
        <taxon>50 kb inversion clade</taxon>
        <taxon>NPAAA clade</taxon>
        <taxon>Hologalegina</taxon>
        <taxon>IRL clade</taxon>
        <taxon>Trifolieae</taxon>
        <taxon>Trifolium</taxon>
    </lineage>
</organism>
<evidence type="ECO:0000313" key="7">
    <source>
        <dbReference type="Proteomes" id="UP000242715"/>
    </source>
</evidence>
<dbReference type="PANTHER" id="PTHR46951">
    <property type="entry name" value="BED-TYPE DOMAIN-CONTAINING PROTEIN"/>
    <property type="match status" value="1"/>
</dbReference>
<evidence type="ECO:0000256" key="1">
    <source>
        <dbReference type="ARBA" id="ARBA00022723"/>
    </source>
</evidence>
<dbReference type="PANTHER" id="PTHR46951:SF2">
    <property type="entry name" value="BED-TYPE DOMAIN-CONTAINING PROTEIN"/>
    <property type="match status" value="1"/>
</dbReference>
<dbReference type="AlphaFoldDB" id="A0A2Z6MZQ9"/>
<protein>
    <recommendedName>
        <fullName evidence="5">BED-type domain-containing protein</fullName>
    </recommendedName>
</protein>
<evidence type="ECO:0000259" key="5">
    <source>
        <dbReference type="PROSITE" id="PS50808"/>
    </source>
</evidence>
<keyword evidence="1" id="KW-0479">Metal-binding</keyword>
<dbReference type="GO" id="GO:0003677">
    <property type="term" value="F:DNA binding"/>
    <property type="evidence" value="ECO:0007669"/>
    <property type="project" value="InterPro"/>
</dbReference>
<accession>A0A2Z6MZQ9</accession>
<evidence type="ECO:0000256" key="3">
    <source>
        <dbReference type="ARBA" id="ARBA00022833"/>
    </source>
</evidence>
<dbReference type="PROSITE" id="PS50808">
    <property type="entry name" value="ZF_BED"/>
    <property type="match status" value="1"/>
</dbReference>
<name>A0A2Z6MZQ9_TRISU</name>
<dbReference type="GO" id="GO:0008270">
    <property type="term" value="F:zinc ion binding"/>
    <property type="evidence" value="ECO:0007669"/>
    <property type="project" value="UniProtKB-KW"/>
</dbReference>
<evidence type="ECO:0000313" key="6">
    <source>
        <dbReference type="EMBL" id="GAU38088.1"/>
    </source>
</evidence>
<keyword evidence="2 4" id="KW-0863">Zinc-finger</keyword>
<dbReference type="InterPro" id="IPR003656">
    <property type="entry name" value="Znf_BED"/>
</dbReference>
<sequence length="379" mass="42028">MAANQNGGESGINICGSSTGSFRGKGRKNIKGNRTDIGWKYGIDVNGNGRKVKCSFCSKIVSGGIYRFKHHLAGTREEYEPCAQVSDEVKLIMLNVVAAAQEAAAKKRKMAEFGIAQDDGSPSLEILENSQSRQKGIGKFSTSGIQSTIIQFVKKPLKEEANDFVEEFFYTSVIPSNCINNPAFTKMCEAIVKYGIGYKHPTYHDIREKLSKRAVDQTEKIVAEIKEETYEAKTHKHGASRNINLMVEVGVGSATIIRSCTTSTATVNTITTTLKTAQRGNNNDKDYNGDDNHDDRDNLFIRVTVLVASVVTCKSCGVINQLVVYRQPTWVDLMVLAWVLGECIDTVWVRTVIDVVVFFTVANTETKLRRYENEEPLKL</sequence>
<evidence type="ECO:0000256" key="4">
    <source>
        <dbReference type="PROSITE-ProRule" id="PRU00027"/>
    </source>
</evidence>
<dbReference type="EMBL" id="DF973701">
    <property type="protein sequence ID" value="GAU38088.1"/>
    <property type="molecule type" value="Genomic_DNA"/>
</dbReference>
<evidence type="ECO:0000256" key="2">
    <source>
        <dbReference type="ARBA" id="ARBA00022771"/>
    </source>
</evidence>
<reference evidence="7" key="1">
    <citation type="journal article" date="2017" name="Front. Plant Sci.">
        <title>Climate Clever Clovers: New Paradigm to Reduce the Environmental Footprint of Ruminants by Breeding Low Methanogenic Forages Utilizing Haplotype Variation.</title>
        <authorList>
            <person name="Kaur P."/>
            <person name="Appels R."/>
            <person name="Bayer P.E."/>
            <person name="Keeble-Gagnere G."/>
            <person name="Wang J."/>
            <person name="Hirakawa H."/>
            <person name="Shirasawa K."/>
            <person name="Vercoe P."/>
            <person name="Stefanova K."/>
            <person name="Durmic Z."/>
            <person name="Nichols P."/>
            <person name="Revell C."/>
            <person name="Isobe S.N."/>
            <person name="Edwards D."/>
            <person name="Erskine W."/>
        </authorList>
    </citation>
    <scope>NUCLEOTIDE SEQUENCE [LARGE SCALE GENOMIC DNA]</scope>
    <source>
        <strain evidence="7">cv. Daliak</strain>
    </source>
</reference>
<keyword evidence="3" id="KW-0862">Zinc</keyword>